<keyword evidence="4" id="KW-1185">Reference proteome</keyword>
<evidence type="ECO:0000256" key="2">
    <source>
        <dbReference type="SAM" id="Phobius"/>
    </source>
</evidence>
<protein>
    <submittedName>
        <fullName evidence="3">Uncharacterized protein</fullName>
    </submittedName>
</protein>
<feature type="transmembrane region" description="Helical" evidence="2">
    <location>
        <begin position="29"/>
        <end position="51"/>
    </location>
</feature>
<comment type="caution">
    <text evidence="3">The sequence shown here is derived from an EMBL/GenBank/DDBJ whole genome shotgun (WGS) entry which is preliminary data.</text>
</comment>
<keyword evidence="2" id="KW-0472">Membrane</keyword>
<feature type="region of interest" description="Disordered" evidence="1">
    <location>
        <begin position="313"/>
        <end position="337"/>
    </location>
</feature>
<gene>
    <name evidence="3" type="ORF">O0I10_006682</name>
</gene>
<keyword evidence="2" id="KW-1133">Transmembrane helix</keyword>
<evidence type="ECO:0000313" key="3">
    <source>
        <dbReference type="EMBL" id="KAJ8657618.1"/>
    </source>
</evidence>
<sequence length="538" mass="57037">MLLCVFLCAFFLTFPWLLPIALFLYLAVLLVLELALPLAVLSCLAVFYYYVWCSVAAYLEKWLAIADFSCVSQVVDANPTLITNLPVCPRLGGVAVSSRVAGAVSSRGAVSAVAVSCGVTGLGGEDVGAVAEVAEKVVEEDVPAAVDDGVVPGVEEVVLAAGEGVPVGVDRDSDSARGVVEVAFVPAGAVVVPEVGGTVPSDGVPPVPAVVGEPVPAAPIAPVEDVPFVGDDGDHDDVDDELAFLMYHLSVEDRFDEDAYMAPPFDRRYEEPVELMEIDADIISIMFANLTFPPFPAFLNDDDDDDPIDVDMPFLETPSQAATPQPSPPPSPTPIPMEVEPTIVTPVTNPTTTSAMTTINTTNITIRNPLTPITTTAPMTTTTPSMPTTISMPTTSMAPPATGTTPTTSTRFVTPVTASSPHHRHPTTCTVTTNSATPHVTLATLAFRPRPFTTTNQPRVTPTPISSDTSTINTRKTTRPPSPRPQPRGALQQAMPQPTMRAEDAAALAELLRELGAVAEEEDDDDDDNEEWEDIWVP</sequence>
<feature type="compositionally biased region" description="Low complexity" evidence="1">
    <location>
        <begin position="462"/>
        <end position="475"/>
    </location>
</feature>
<dbReference type="EMBL" id="JARTCD010000030">
    <property type="protein sequence ID" value="KAJ8657618.1"/>
    <property type="molecule type" value="Genomic_DNA"/>
</dbReference>
<feature type="compositionally biased region" description="Acidic residues" evidence="1">
    <location>
        <begin position="519"/>
        <end position="538"/>
    </location>
</feature>
<dbReference type="RefSeq" id="XP_058342531.1">
    <property type="nucleotide sequence ID" value="XM_058486709.1"/>
</dbReference>
<organism evidence="3 4">
    <name type="scientific">Lichtheimia ornata</name>
    <dbReference type="NCBI Taxonomy" id="688661"/>
    <lineage>
        <taxon>Eukaryota</taxon>
        <taxon>Fungi</taxon>
        <taxon>Fungi incertae sedis</taxon>
        <taxon>Mucoromycota</taxon>
        <taxon>Mucoromycotina</taxon>
        <taxon>Mucoromycetes</taxon>
        <taxon>Mucorales</taxon>
        <taxon>Lichtheimiaceae</taxon>
        <taxon>Lichtheimia</taxon>
    </lineage>
</organism>
<dbReference type="GeneID" id="83214093"/>
<dbReference type="AlphaFoldDB" id="A0AAD7V1I2"/>
<reference evidence="3 4" key="1">
    <citation type="submission" date="2023-03" db="EMBL/GenBank/DDBJ databases">
        <title>Genome sequence of Lichtheimia ornata CBS 291.66.</title>
        <authorList>
            <person name="Mohabir J.T."/>
            <person name="Shea T.P."/>
            <person name="Kurbessoian T."/>
            <person name="Berby B."/>
            <person name="Fontaine J."/>
            <person name="Livny J."/>
            <person name="Gnirke A."/>
            <person name="Stajich J.E."/>
            <person name="Cuomo C.A."/>
        </authorList>
    </citation>
    <scope>NUCLEOTIDE SEQUENCE [LARGE SCALE GENOMIC DNA]</scope>
    <source>
        <strain evidence="3">CBS 291.66</strain>
    </source>
</reference>
<feature type="region of interest" description="Disordered" evidence="1">
    <location>
        <begin position="414"/>
        <end position="433"/>
    </location>
</feature>
<dbReference type="Proteomes" id="UP001234581">
    <property type="component" value="Unassembled WGS sequence"/>
</dbReference>
<accession>A0AAD7V1I2</accession>
<feature type="compositionally biased region" description="Pro residues" evidence="1">
    <location>
        <begin position="325"/>
        <end position="335"/>
    </location>
</feature>
<evidence type="ECO:0000256" key="1">
    <source>
        <dbReference type="SAM" id="MobiDB-lite"/>
    </source>
</evidence>
<feature type="compositionally biased region" description="Low complexity" evidence="1">
    <location>
        <begin position="313"/>
        <end position="324"/>
    </location>
</feature>
<name>A0AAD7V1I2_9FUNG</name>
<feature type="region of interest" description="Disordered" evidence="1">
    <location>
        <begin position="514"/>
        <end position="538"/>
    </location>
</feature>
<evidence type="ECO:0000313" key="4">
    <source>
        <dbReference type="Proteomes" id="UP001234581"/>
    </source>
</evidence>
<feature type="region of interest" description="Disordered" evidence="1">
    <location>
        <begin position="452"/>
        <end position="502"/>
    </location>
</feature>
<proteinExistence type="predicted"/>
<keyword evidence="2" id="KW-0812">Transmembrane</keyword>